<dbReference type="Pfam" id="PF25708">
    <property type="entry name" value="Phage_T7_Gp5_9"/>
    <property type="match status" value="1"/>
</dbReference>
<dbReference type="EMBL" id="OR979722">
    <property type="protein sequence ID" value="WYD65242.1"/>
    <property type="molecule type" value="Genomic_DNA"/>
</dbReference>
<sequence length="61" mass="6869">MSLHTDNVTVTREAWNDMQAYIQSLEKKAEKLDALEAGGVDNWSGYWFSMEEAGLTGEDDL</sequence>
<name>A0AAU6PXR8_9CAUD</name>
<evidence type="ECO:0000313" key="1">
    <source>
        <dbReference type="EMBL" id="WYD65242.1"/>
    </source>
</evidence>
<proteinExistence type="predicted"/>
<protein>
    <submittedName>
        <fullName evidence="1">RecBCD nuclease inhibitor</fullName>
    </submittedName>
</protein>
<gene>
    <name evidence="1" type="ORF">ETEP21B_23</name>
</gene>
<reference evidence="1" key="1">
    <citation type="submission" date="2023-12" db="EMBL/GenBank/DDBJ databases">
        <title>Determinants of phage host range in porcine enterotoxigenic Escherichia coli.</title>
        <authorList>
            <person name="Gambino M."/>
            <person name="Broendsted L."/>
            <person name="Jensen C.M."/>
        </authorList>
    </citation>
    <scope>NUCLEOTIDE SEQUENCE</scope>
</reference>
<dbReference type="InterPro" id="IPR058007">
    <property type="entry name" value="Gp5.9"/>
</dbReference>
<organism evidence="1">
    <name type="scientific">Escherichia phage ETEP21B</name>
    <dbReference type="NCBI Taxonomy" id="3117681"/>
    <lineage>
        <taxon>Viruses</taxon>
        <taxon>Duplodnaviria</taxon>
        <taxon>Heunggongvirae</taxon>
        <taxon>Uroviricota</taxon>
        <taxon>Caudoviricetes</taxon>
        <taxon>Autographivirales</taxon>
        <taxon>Autotranscriptaviridae</taxon>
        <taxon>Studiervirinae</taxon>
        <taxon>Berlinvirus</taxon>
    </lineage>
</organism>
<accession>A0AAU6PXR8</accession>